<keyword evidence="3" id="KW-1185">Reference proteome</keyword>
<gene>
    <name evidence="2" type="ORF">EAT49_15890</name>
</gene>
<evidence type="ECO:0000313" key="2">
    <source>
        <dbReference type="EMBL" id="ROT99094.1"/>
    </source>
</evidence>
<sequence length="462" mass="51161">MAHTGEVPGRQLRLYRARHPRPHAHALLHLRNRSGRTGRPDRWADAAGAAAARLGAAGTVAPGRRGARAVVGDRPGGAALASQPVLARSGDAGALGRSVRTMKILVIGRFFEEGIALFVAEELAHMGHAVLRYDPGPIVKPYGNRPTFYWGRLRREALQIMQQVRTAAGREVHGPGLRKALGEAGGVDLVFSTHDYLSPADAEAIKVQTRAPLILWYPDPVWSFRRHMFLNAAYDMVFFKDPYLVHVIRSKLGKRVFYMPECYSPHSVDPSMAEDPADPVWQTDICIAGNLYAYRVALFGQLAETYDMKIWGLPAPRWMRTGALEPKLQNRFVAHADKVRAFRGAKIVLNTLNPSEIWGTNVRTFEACGAGAFQIVDWRPGLGQLFEIGTEVEVFTDFDDLRRKVDRYLAAPEKRAAIAAAGHARAQRDHTYAIRLQQILDTVSGGRTGYPEPAPAWSPPRD</sequence>
<name>A0A3N2QV42_9RHOB</name>
<dbReference type="EMBL" id="RDRB01000008">
    <property type="protein sequence ID" value="ROT99094.1"/>
    <property type="molecule type" value="Genomic_DNA"/>
</dbReference>
<proteinExistence type="predicted"/>
<reference evidence="2 3" key="1">
    <citation type="submission" date="2018-10" db="EMBL/GenBank/DDBJ databases">
        <title>Histidinibacterium lentulum gen. nov., sp. nov., a marine bacterium from the culture broth of Picochlorum sp. 122.</title>
        <authorList>
            <person name="Wang G."/>
        </authorList>
    </citation>
    <scope>NUCLEOTIDE SEQUENCE [LARGE SCALE GENOMIC DNA]</scope>
    <source>
        <strain evidence="2 3">B17</strain>
    </source>
</reference>
<dbReference type="InterPro" id="IPR055259">
    <property type="entry name" value="YkvP/CgeB_Glyco_trans-like"/>
</dbReference>
<dbReference type="AlphaFoldDB" id="A0A3N2QV42"/>
<evidence type="ECO:0000259" key="1">
    <source>
        <dbReference type="Pfam" id="PF13524"/>
    </source>
</evidence>
<protein>
    <recommendedName>
        <fullName evidence="1">Spore protein YkvP/CgeB glycosyl transferase-like domain-containing protein</fullName>
    </recommendedName>
</protein>
<feature type="domain" description="Spore protein YkvP/CgeB glycosyl transferase-like" evidence="1">
    <location>
        <begin position="298"/>
        <end position="441"/>
    </location>
</feature>
<dbReference type="OrthoDB" id="7872161at2"/>
<dbReference type="Proteomes" id="UP000268016">
    <property type="component" value="Unassembled WGS sequence"/>
</dbReference>
<organism evidence="2 3">
    <name type="scientific">Histidinibacterium lentulum</name>
    <dbReference type="NCBI Taxonomy" id="2480588"/>
    <lineage>
        <taxon>Bacteria</taxon>
        <taxon>Pseudomonadati</taxon>
        <taxon>Pseudomonadota</taxon>
        <taxon>Alphaproteobacteria</taxon>
        <taxon>Rhodobacterales</taxon>
        <taxon>Paracoccaceae</taxon>
        <taxon>Histidinibacterium</taxon>
    </lineage>
</organism>
<dbReference type="SUPFAM" id="SSF53756">
    <property type="entry name" value="UDP-Glycosyltransferase/glycogen phosphorylase"/>
    <property type="match status" value="1"/>
</dbReference>
<evidence type="ECO:0000313" key="3">
    <source>
        <dbReference type="Proteomes" id="UP000268016"/>
    </source>
</evidence>
<accession>A0A3N2QV42</accession>
<dbReference type="Pfam" id="PF13524">
    <property type="entry name" value="Glyco_trans_1_2"/>
    <property type="match status" value="1"/>
</dbReference>
<comment type="caution">
    <text evidence="2">The sequence shown here is derived from an EMBL/GenBank/DDBJ whole genome shotgun (WGS) entry which is preliminary data.</text>
</comment>